<evidence type="ECO:0000313" key="2">
    <source>
        <dbReference type="EMBL" id="KAL1617112.1"/>
    </source>
</evidence>
<feature type="non-terminal residue" evidence="2">
    <location>
        <position position="1"/>
    </location>
</feature>
<protein>
    <recommendedName>
        <fullName evidence="4">Peptidase S8/S53 domain-containing protein</fullName>
    </recommendedName>
</protein>
<evidence type="ECO:0000313" key="3">
    <source>
        <dbReference type="Proteomes" id="UP001521116"/>
    </source>
</evidence>
<gene>
    <name evidence="2" type="ORF">SLS56_011115</name>
</gene>
<comment type="caution">
    <text evidence="2">The sequence shown here is derived from an EMBL/GenBank/DDBJ whole genome shotgun (WGS) entry which is preliminary data.</text>
</comment>
<dbReference type="EMBL" id="JAJVDC020000241">
    <property type="protein sequence ID" value="KAL1617112.1"/>
    <property type="molecule type" value="Genomic_DNA"/>
</dbReference>
<accession>A0ABR3SCG4</accession>
<dbReference type="InterPro" id="IPR036852">
    <property type="entry name" value="Peptidase_S8/S53_dom_sf"/>
</dbReference>
<feature type="compositionally biased region" description="Basic and acidic residues" evidence="1">
    <location>
        <begin position="1"/>
        <end position="10"/>
    </location>
</feature>
<reference evidence="2 3" key="1">
    <citation type="submission" date="2024-02" db="EMBL/GenBank/DDBJ databases">
        <title>De novo assembly and annotation of 12 fungi associated with fruit tree decline syndrome in Ontario, Canada.</title>
        <authorList>
            <person name="Sulman M."/>
            <person name="Ellouze W."/>
            <person name="Ilyukhin E."/>
        </authorList>
    </citation>
    <scope>NUCLEOTIDE SEQUENCE [LARGE SCALE GENOMIC DNA]</scope>
    <source>
        <strain evidence="2 3">M1-105</strain>
    </source>
</reference>
<sequence>FKKPEKDDKKKPKPDRRKVDPQIDDTPFVAAAESGAVELIETAFCIAAEKSQNRVLGLLLGRFSGLADGESIMATMKNDQNTALDAFKLILGNMNLTADWAKKIWEEAVSEKLLGIIRYLLDKECKEREKFLTYENAKLVMEKGNKDMWKAFTPDDRKKLLNMEDKPKDLLHTAVKSYNTDIVEDIIKEFPSQAEVNIGSPDDPIEADTICLHLSNIDTDEQNFSDYVQWLKDQDAKTGEIFRFESTLKYANFPNLDRHAFKHPVDVVASMRRDHTEIKTVIKWLRDRGVRQILNLSVLDRLFSPHSDTNVDDCVVNSAVRVLDWRKLDLYLGNMTKKGEHLQELHLYSSGNQSVHEQWYRELQKFPNDILSPERIGEVKKKLGEGLKEVQSKINKAREGSGAETLRYDLKEYRWVTDTRMKTFRNLVDMQPSSDDLARRIKGGKSFVYTSDNEEQVWWYASEPHGTQIARLICSIDPCCDLYITKVAKTRNSGITADTVAQAIRQKVDVISLSLVAYTNTKKMRAAIIKASNQGIVVLSSTTDEGLVDKPSGAGNESKYDYDYRFIGHNVPIGQIPFLKSEDSVSGSSAANTIAAGIASLVIACYRLSGKVNVENKVWRRDLVIDRFNKMVEGPAELKYVILENLCGRLKKLETMDFKWLVNEYFSGPK</sequence>
<organism evidence="2 3">
    <name type="scientific">Neofusicoccum ribis</name>
    <dbReference type="NCBI Taxonomy" id="45134"/>
    <lineage>
        <taxon>Eukaryota</taxon>
        <taxon>Fungi</taxon>
        <taxon>Dikarya</taxon>
        <taxon>Ascomycota</taxon>
        <taxon>Pezizomycotina</taxon>
        <taxon>Dothideomycetes</taxon>
        <taxon>Dothideomycetes incertae sedis</taxon>
        <taxon>Botryosphaeriales</taxon>
        <taxon>Botryosphaeriaceae</taxon>
        <taxon>Neofusicoccum</taxon>
    </lineage>
</organism>
<evidence type="ECO:0000256" key="1">
    <source>
        <dbReference type="SAM" id="MobiDB-lite"/>
    </source>
</evidence>
<dbReference type="Proteomes" id="UP001521116">
    <property type="component" value="Unassembled WGS sequence"/>
</dbReference>
<dbReference type="SUPFAM" id="SSF52743">
    <property type="entry name" value="Subtilisin-like"/>
    <property type="match status" value="1"/>
</dbReference>
<dbReference type="Gene3D" id="3.40.50.200">
    <property type="entry name" value="Peptidase S8/S53 domain"/>
    <property type="match status" value="1"/>
</dbReference>
<proteinExistence type="predicted"/>
<name>A0ABR3SCG4_9PEZI</name>
<evidence type="ECO:0008006" key="4">
    <source>
        <dbReference type="Google" id="ProtNLM"/>
    </source>
</evidence>
<keyword evidence="3" id="KW-1185">Reference proteome</keyword>
<feature type="region of interest" description="Disordered" evidence="1">
    <location>
        <begin position="1"/>
        <end position="24"/>
    </location>
</feature>